<keyword evidence="1" id="KW-0862">Zinc</keyword>
<comment type="caution">
    <text evidence="5">The sequence shown here is derived from an EMBL/GenBank/DDBJ whole genome shotgun (WGS) entry which is preliminary data.</text>
</comment>
<dbReference type="RefSeq" id="WP_183338564.1">
    <property type="nucleotide sequence ID" value="NZ_JACHNU010000001.1"/>
</dbReference>
<feature type="binding site" evidence="1">
    <location>
        <position position="235"/>
    </location>
    <ligand>
        <name>Zn(2+)</name>
        <dbReference type="ChEBI" id="CHEBI:29105"/>
        <label>2</label>
    </ligand>
</feature>
<dbReference type="Proteomes" id="UP000585272">
    <property type="component" value="Unassembled WGS sequence"/>
</dbReference>
<dbReference type="PANTHER" id="PTHR42717:SF1">
    <property type="entry name" value="IMIDAZOLONEPROPIONASE AND RELATED AMIDOHYDROLASES"/>
    <property type="match status" value="1"/>
</dbReference>
<dbReference type="SUPFAM" id="SSF51556">
    <property type="entry name" value="Metallo-dependent hydrolases"/>
    <property type="match status" value="1"/>
</dbReference>
<dbReference type="SUPFAM" id="SSF51338">
    <property type="entry name" value="Composite domain of metallo-dependent hydrolases"/>
    <property type="match status" value="1"/>
</dbReference>
<dbReference type="Pfam" id="PF01979">
    <property type="entry name" value="Amidohydro_1"/>
    <property type="match status" value="1"/>
</dbReference>
<keyword evidence="5" id="KW-0378">Hydrolase</keyword>
<dbReference type="InterPro" id="IPR011059">
    <property type="entry name" value="Metal-dep_hydrolase_composite"/>
</dbReference>
<dbReference type="Gene3D" id="2.30.40.10">
    <property type="entry name" value="Urease, subunit C, domain 1"/>
    <property type="match status" value="1"/>
</dbReference>
<evidence type="ECO:0000256" key="1">
    <source>
        <dbReference type="PIRSR" id="PIRSR039004-1"/>
    </source>
</evidence>
<evidence type="ECO:0000259" key="4">
    <source>
        <dbReference type="Pfam" id="PF01979"/>
    </source>
</evidence>
<keyword evidence="1" id="KW-0479">Metal-binding</keyword>
<feature type="binding site" evidence="1">
    <location>
        <position position="295"/>
    </location>
    <ligand>
        <name>Zn(2+)</name>
        <dbReference type="ChEBI" id="CHEBI:29105"/>
        <label>1</label>
    </ligand>
</feature>
<feature type="domain" description="Amidohydrolase-related" evidence="4">
    <location>
        <begin position="73"/>
        <end position="362"/>
    </location>
</feature>
<feature type="binding site" description="via carbamate group" evidence="1">
    <location>
        <position position="179"/>
    </location>
    <ligand>
        <name>Zn(2+)</name>
        <dbReference type="ChEBI" id="CHEBI:29105"/>
        <label>1</label>
    </ligand>
</feature>
<dbReference type="InterPro" id="IPR020043">
    <property type="entry name" value="Deacetylase_Atu3266-like"/>
</dbReference>
<evidence type="ECO:0000313" key="6">
    <source>
        <dbReference type="Proteomes" id="UP000585272"/>
    </source>
</evidence>
<evidence type="ECO:0000256" key="3">
    <source>
        <dbReference type="PIRSR" id="PIRSR039004-3"/>
    </source>
</evidence>
<dbReference type="PIRSF" id="PIRSF039004">
    <property type="entry name" value="ADE_EF_0837"/>
    <property type="match status" value="1"/>
</dbReference>
<dbReference type="EMBL" id="JACHNU010000001">
    <property type="protein sequence ID" value="MBB4660881.1"/>
    <property type="molecule type" value="Genomic_DNA"/>
</dbReference>
<name>A0A840I9F3_9ACTN</name>
<dbReference type="AlphaFoldDB" id="A0A840I9F3"/>
<dbReference type="PANTHER" id="PTHR42717">
    <property type="entry name" value="DIHYDROOROTASE-RELATED"/>
    <property type="match status" value="1"/>
</dbReference>
<dbReference type="GO" id="GO:0046872">
    <property type="term" value="F:metal ion binding"/>
    <property type="evidence" value="ECO:0007669"/>
    <property type="project" value="UniProtKB-KW"/>
</dbReference>
<feature type="binding site" evidence="1">
    <location>
        <position position="212"/>
    </location>
    <ligand>
        <name>Zn(2+)</name>
        <dbReference type="ChEBI" id="CHEBI:29105"/>
        <label>2</label>
    </ligand>
</feature>
<dbReference type="GO" id="GO:0019213">
    <property type="term" value="F:deacetylase activity"/>
    <property type="evidence" value="ECO:0007669"/>
    <property type="project" value="InterPro"/>
</dbReference>
<dbReference type="InterPro" id="IPR032466">
    <property type="entry name" value="Metal_Hydrolase"/>
</dbReference>
<dbReference type="InterPro" id="IPR006680">
    <property type="entry name" value="Amidohydro-rel"/>
</dbReference>
<protein>
    <submittedName>
        <fullName evidence="5">Dihydroorotase</fullName>
        <ecNumber evidence="5">3.5.2.3</ecNumber>
    </submittedName>
</protein>
<accession>A0A840I9F3</accession>
<feature type="modified residue" description="N6-carboxylysine" evidence="2">
    <location>
        <position position="179"/>
    </location>
</feature>
<feature type="binding site" evidence="1">
    <location>
        <position position="82"/>
    </location>
    <ligand>
        <name>Zn(2+)</name>
        <dbReference type="ChEBI" id="CHEBI:29105"/>
        <label>1</label>
    </ligand>
</feature>
<dbReference type="EC" id="3.5.2.3" evidence="5"/>
<reference evidence="5 6" key="1">
    <citation type="submission" date="2020-08" db="EMBL/GenBank/DDBJ databases">
        <title>Genomic Encyclopedia of Archaeal and Bacterial Type Strains, Phase II (KMG-II): from individual species to whole genera.</title>
        <authorList>
            <person name="Goeker M."/>
        </authorList>
    </citation>
    <scope>NUCLEOTIDE SEQUENCE [LARGE SCALE GENOMIC DNA]</scope>
    <source>
        <strain evidence="5 6">DSM 23288</strain>
    </source>
</reference>
<feature type="binding site" evidence="1">
    <location>
        <position position="84"/>
    </location>
    <ligand>
        <name>Zn(2+)</name>
        <dbReference type="ChEBI" id="CHEBI:29105"/>
        <label>1</label>
    </ligand>
</feature>
<sequence>MRALLLHGGEVVDPDAVGGAPAAGGSGGRPGPAGAGTLADVLLVDGRVAAVAPAGAALEVPEGTERVDVSGLLVTPGLVDLHAHVFVGQDLGVDPDEVGPRSGTTTFVDTGSAGAHLFGAFRRTTLDVAHARVLAFLNISSIGATSILLAGELENLAYSDERSALAAAREHADKIIGIKVRASGNVVGAAGAEPMLRARRVADELGLPLMIHLGPAPPGSDEIMAQLHRGDVLTHCYTGFEDNRLLVDGRVRESVLEARRRGVVFDVAHGMSAFDAEVAAGMLAEGFRPDTISSDVHAYSINSVGDLPAVMSKFLALGMGLEEVVACATSAPARHAGLIADGVGTLRVGAPADVAAFELVEGPVSYGDTRGQTFTGSRRLRSALTVRAGAIVHDERMEGER</sequence>
<evidence type="ECO:0000256" key="2">
    <source>
        <dbReference type="PIRSR" id="PIRSR039004-2"/>
    </source>
</evidence>
<feature type="binding site" description="via carbamate group" evidence="1">
    <location>
        <position position="179"/>
    </location>
    <ligand>
        <name>Zn(2+)</name>
        <dbReference type="ChEBI" id="CHEBI:29105"/>
        <label>2</label>
    </ligand>
</feature>
<dbReference type="GO" id="GO:0004151">
    <property type="term" value="F:dihydroorotase activity"/>
    <property type="evidence" value="ECO:0007669"/>
    <property type="project" value="UniProtKB-EC"/>
</dbReference>
<feature type="site" description="Transition state stabilizer" evidence="3">
    <location>
        <position position="181"/>
    </location>
</feature>
<evidence type="ECO:0000313" key="5">
    <source>
        <dbReference type="EMBL" id="MBB4660881.1"/>
    </source>
</evidence>
<organism evidence="5 6">
    <name type="scientific">Conexibacter arvalis</name>
    <dbReference type="NCBI Taxonomy" id="912552"/>
    <lineage>
        <taxon>Bacteria</taxon>
        <taxon>Bacillati</taxon>
        <taxon>Actinomycetota</taxon>
        <taxon>Thermoleophilia</taxon>
        <taxon>Solirubrobacterales</taxon>
        <taxon>Conexibacteraceae</taxon>
        <taxon>Conexibacter</taxon>
    </lineage>
</organism>
<keyword evidence="6" id="KW-1185">Reference proteome</keyword>
<gene>
    <name evidence="5" type="ORF">BDZ31_000454</name>
</gene>
<dbReference type="Gene3D" id="3.20.20.140">
    <property type="entry name" value="Metal-dependent hydrolases"/>
    <property type="match status" value="1"/>
</dbReference>
<proteinExistence type="predicted"/>